<dbReference type="RefSeq" id="WP_037976159.1">
    <property type="nucleotide sequence ID" value="NZ_CAMETI010000009.1"/>
</dbReference>
<keyword evidence="3" id="KW-1185">Reference proteome</keyword>
<dbReference type="OrthoDB" id="4756at2"/>
<feature type="coiled-coil region" evidence="1">
    <location>
        <begin position="2"/>
        <end position="29"/>
    </location>
</feature>
<dbReference type="GeneID" id="90983660"/>
<comment type="caution">
    <text evidence="2">The sequence shown here is derived from an EMBL/GenBank/DDBJ whole genome shotgun (WGS) entry which is preliminary data.</text>
</comment>
<dbReference type="AlphaFoldDB" id="A0A073IRF8"/>
<dbReference type="STRING" id="2754.EH55_05050"/>
<proteinExistence type="predicted"/>
<evidence type="ECO:0000313" key="2">
    <source>
        <dbReference type="EMBL" id="KEJ92369.1"/>
    </source>
</evidence>
<accession>A0A073IRF8</accession>
<dbReference type="Proteomes" id="UP000027665">
    <property type="component" value="Unassembled WGS sequence"/>
</dbReference>
<dbReference type="EMBL" id="JMKI01000031">
    <property type="protein sequence ID" value="KEJ92369.1"/>
    <property type="molecule type" value="Genomic_DNA"/>
</dbReference>
<reference evidence="2 3" key="1">
    <citation type="submission" date="2014-04" db="EMBL/GenBank/DDBJ databases">
        <title>Draft Genome Sequence of Synergistes jonesii.</title>
        <authorList>
            <person name="Coil D.A."/>
            <person name="Eisen J.A."/>
            <person name="Holland-Moritz H.E."/>
        </authorList>
    </citation>
    <scope>NUCLEOTIDE SEQUENCE [LARGE SCALE GENOMIC DNA]</scope>
    <source>
        <strain evidence="2 3">78-1</strain>
    </source>
</reference>
<organism evidence="2 3">
    <name type="scientific">Synergistes jonesii</name>
    <dbReference type="NCBI Taxonomy" id="2754"/>
    <lineage>
        <taxon>Bacteria</taxon>
        <taxon>Thermotogati</taxon>
        <taxon>Synergistota</taxon>
        <taxon>Synergistia</taxon>
        <taxon>Synergistales</taxon>
        <taxon>Synergistaceae</taxon>
        <taxon>Synergistes</taxon>
    </lineage>
</organism>
<sequence length="188" mass="21686">MLKSTLKIYADYDAEAKKLETELAKKSMEQIRREYLTTVFTYACRRRLDIWSFAQAFMESRFAFALDRAETLFQLKEDEVFRDFMVECTRNGVEIDSVPGDRSGMARFRDISPEGAWLVEIYTKWHSKTGEASCEIAERAPASLLKKIHKKAMTHEVDEIIALLIEHSADAAAINSKDYELLEESVKK</sequence>
<gene>
    <name evidence="2" type="ORF">EH55_05050</name>
</gene>
<name>A0A073IRF8_9BACT</name>
<evidence type="ECO:0000256" key="1">
    <source>
        <dbReference type="SAM" id="Coils"/>
    </source>
</evidence>
<keyword evidence="1" id="KW-0175">Coiled coil</keyword>
<evidence type="ECO:0000313" key="3">
    <source>
        <dbReference type="Proteomes" id="UP000027665"/>
    </source>
</evidence>
<protein>
    <submittedName>
        <fullName evidence="2">Uncharacterized protein</fullName>
    </submittedName>
</protein>